<name>C9R8B9_AMMDK</name>
<dbReference type="PANTHER" id="PTHR11048:SF28">
    <property type="entry name" value="4-HYDROXYBENZOATE POLYPRENYLTRANSFERASE, MITOCHONDRIAL"/>
    <property type="match status" value="1"/>
</dbReference>
<evidence type="ECO:0000256" key="10">
    <source>
        <dbReference type="SAM" id="Phobius"/>
    </source>
</evidence>
<comment type="cofactor">
    <cofactor evidence="1">
        <name>Mg(2+)</name>
        <dbReference type="ChEBI" id="CHEBI:18420"/>
    </cofactor>
</comment>
<keyword evidence="5" id="KW-0808">Transferase</keyword>
<feature type="transmembrane region" description="Helical" evidence="10">
    <location>
        <begin position="45"/>
        <end position="66"/>
    </location>
</feature>
<dbReference type="GO" id="GO:0008412">
    <property type="term" value="F:4-hydroxybenzoate polyprenyltransferase activity"/>
    <property type="evidence" value="ECO:0007669"/>
    <property type="project" value="UniProtKB-EC"/>
</dbReference>
<keyword evidence="6 10" id="KW-0812">Transmembrane</keyword>
<dbReference type="HOGENOM" id="CLU_034879_5_1_9"/>
<dbReference type="FunFam" id="1.20.120.1780:FF:000001">
    <property type="entry name" value="4-hydroxybenzoate octaprenyltransferase"/>
    <property type="match status" value="1"/>
</dbReference>
<feature type="transmembrane region" description="Helical" evidence="10">
    <location>
        <begin position="86"/>
        <end position="107"/>
    </location>
</feature>
<dbReference type="GO" id="GO:0005886">
    <property type="term" value="C:plasma membrane"/>
    <property type="evidence" value="ECO:0007669"/>
    <property type="project" value="TreeGrafter"/>
</dbReference>
<keyword evidence="8 10" id="KW-0472">Membrane</keyword>
<keyword evidence="4" id="KW-0997">Cell inner membrane</keyword>
<feature type="transmembrane region" description="Helical" evidence="10">
    <location>
        <begin position="163"/>
        <end position="186"/>
    </location>
</feature>
<accession>C9R8B9</accession>
<dbReference type="AlphaFoldDB" id="C9R8B9"/>
<keyword evidence="7 10" id="KW-1133">Transmembrane helix</keyword>
<dbReference type="STRING" id="429009.Adeg_1451"/>
<dbReference type="Gene3D" id="1.20.120.1780">
    <property type="entry name" value="UbiA prenyltransferase"/>
    <property type="match status" value="1"/>
</dbReference>
<dbReference type="Proteomes" id="UP000002620">
    <property type="component" value="Chromosome"/>
</dbReference>
<dbReference type="GO" id="GO:0006744">
    <property type="term" value="P:ubiquinone biosynthetic process"/>
    <property type="evidence" value="ECO:0007669"/>
    <property type="project" value="TreeGrafter"/>
</dbReference>
<reference evidence="11 12" key="1">
    <citation type="submission" date="2009-10" db="EMBL/GenBank/DDBJ databases">
        <title>Complete sequence of chromosome of Ammonifex degensii KC4.</title>
        <authorList>
            <consortium name="US DOE Joint Genome Institute"/>
            <person name="Kerfeld C."/>
            <person name="Goodner B."/>
            <person name="Huber H."/>
            <person name="Stetter K."/>
            <person name="Lucas S."/>
            <person name="Copeland A."/>
            <person name="Lapidus A."/>
            <person name="Glavina del Rio T."/>
            <person name="Dalin E."/>
            <person name="Tice H."/>
            <person name="Bruce D."/>
            <person name="Goodwin L."/>
            <person name="Pitluck S."/>
            <person name="Saunders E."/>
            <person name="Brettin T."/>
            <person name="Detter J.C."/>
            <person name="Han C."/>
            <person name="Larimer F."/>
            <person name="Land M."/>
            <person name="Hauser L."/>
            <person name="Kyrpides N."/>
            <person name="Ovchinnikova G."/>
            <person name="Richardson P."/>
        </authorList>
    </citation>
    <scope>NUCLEOTIDE SEQUENCE [LARGE SCALE GENOMIC DNA]</scope>
    <source>
        <strain evidence="12">DSM 10501 / KC4</strain>
    </source>
</reference>
<evidence type="ECO:0000256" key="1">
    <source>
        <dbReference type="ARBA" id="ARBA00001946"/>
    </source>
</evidence>
<feature type="transmembrane region" description="Helical" evidence="10">
    <location>
        <begin position="207"/>
        <end position="226"/>
    </location>
</feature>
<dbReference type="Gene3D" id="1.10.357.140">
    <property type="entry name" value="UbiA prenyltransferase"/>
    <property type="match status" value="1"/>
</dbReference>
<feature type="transmembrane region" description="Helical" evidence="10">
    <location>
        <begin position="138"/>
        <end position="157"/>
    </location>
</feature>
<dbReference type="InterPro" id="IPR039653">
    <property type="entry name" value="Prenyltransferase"/>
</dbReference>
<dbReference type="InterPro" id="IPR044878">
    <property type="entry name" value="UbiA_sf"/>
</dbReference>
<evidence type="ECO:0000256" key="7">
    <source>
        <dbReference type="ARBA" id="ARBA00022989"/>
    </source>
</evidence>
<dbReference type="InterPro" id="IPR000537">
    <property type="entry name" value="UbiA_prenyltransferase"/>
</dbReference>
<evidence type="ECO:0000313" key="11">
    <source>
        <dbReference type="EMBL" id="ACX52548.1"/>
    </source>
</evidence>
<dbReference type="OrthoDB" id="9782418at2"/>
<dbReference type="Pfam" id="PF01040">
    <property type="entry name" value="UbiA"/>
    <property type="match status" value="1"/>
</dbReference>
<dbReference type="PANTHER" id="PTHR11048">
    <property type="entry name" value="PRENYLTRANSFERASES"/>
    <property type="match status" value="1"/>
</dbReference>
<dbReference type="EMBL" id="CP001785">
    <property type="protein sequence ID" value="ACX52548.1"/>
    <property type="molecule type" value="Genomic_DNA"/>
</dbReference>
<sequence length="294" mass="33242">MVSKAWSKLVIFLEMIKFEHTLFILPFAYLSALLVYRGLPPAVSLFWLTLAMVGARTATMALNRLIDRDIDAKNPRTANRALPRGLISTTEVWLYVFLSFGLLYWAVRHLSPLAMKLFVPLVLILWFYSYTKRFTWACHFYLGFTEGLVPLAVWIALTNGLSIPPVILGAGILFWVAGFDIVYACLDYDFDRREGIYSLPARFGIGPALWVARFCHVLAALFFILTGVVMHLGLWYFIGVAVAVLLLFYEHRLVHPEDLSLVGLAFFNLNGTLSVVMFFFTLLDVLLAKGVGGW</sequence>
<dbReference type="NCBIfam" id="TIGR01475">
    <property type="entry name" value="ubiA_other"/>
    <property type="match status" value="1"/>
</dbReference>
<keyword evidence="4" id="KW-1003">Cell membrane</keyword>
<dbReference type="CDD" id="cd13959">
    <property type="entry name" value="PT_UbiA_COQ2"/>
    <property type="match status" value="1"/>
</dbReference>
<proteinExistence type="inferred from homology"/>
<comment type="similarity">
    <text evidence="3">Belongs to the UbiA prenyltransferase family.</text>
</comment>
<evidence type="ECO:0000256" key="3">
    <source>
        <dbReference type="ARBA" id="ARBA00005985"/>
    </source>
</evidence>
<protein>
    <recommendedName>
        <fullName evidence="9">4-hydroxybenzoate polyprenyltransferase</fullName>
        <ecNumber evidence="9">2.5.1.39</ecNumber>
    </recommendedName>
</protein>
<evidence type="ECO:0000256" key="4">
    <source>
        <dbReference type="ARBA" id="ARBA00022519"/>
    </source>
</evidence>
<gene>
    <name evidence="11" type="ordered locus">Adeg_1451</name>
</gene>
<dbReference type="RefSeq" id="WP_015739425.1">
    <property type="nucleotide sequence ID" value="NC_013385.1"/>
</dbReference>
<keyword evidence="12" id="KW-1185">Reference proteome</keyword>
<evidence type="ECO:0000256" key="5">
    <source>
        <dbReference type="ARBA" id="ARBA00022679"/>
    </source>
</evidence>
<evidence type="ECO:0000256" key="8">
    <source>
        <dbReference type="ARBA" id="ARBA00023136"/>
    </source>
</evidence>
<dbReference type="FunFam" id="1.10.357.140:FF:000008">
    <property type="entry name" value="4-hydroxybenzoate octaprenyltransferase"/>
    <property type="match status" value="1"/>
</dbReference>
<dbReference type="eggNOG" id="COG0382">
    <property type="taxonomic scope" value="Bacteria"/>
</dbReference>
<dbReference type="InterPro" id="IPR006371">
    <property type="entry name" value="Polyprenyltransferase_UbiA-li"/>
</dbReference>
<organism evidence="11 12">
    <name type="scientific">Ammonifex degensii (strain DSM 10501 / KC4)</name>
    <dbReference type="NCBI Taxonomy" id="429009"/>
    <lineage>
        <taxon>Bacteria</taxon>
        <taxon>Bacillati</taxon>
        <taxon>Bacillota</taxon>
        <taxon>Clostridia</taxon>
        <taxon>Thermoanaerobacterales</taxon>
        <taxon>Thermoanaerobacteraceae</taxon>
        <taxon>Ammonifex</taxon>
    </lineage>
</organism>
<evidence type="ECO:0000313" key="12">
    <source>
        <dbReference type="Proteomes" id="UP000002620"/>
    </source>
</evidence>
<feature type="transmembrane region" description="Helical" evidence="10">
    <location>
        <begin position="261"/>
        <end position="283"/>
    </location>
</feature>
<feature type="transmembrane region" description="Helical" evidence="10">
    <location>
        <begin position="21"/>
        <end position="39"/>
    </location>
</feature>
<comment type="subcellular location">
    <subcellularLocation>
        <location evidence="2">Membrane</location>
        <topology evidence="2">Multi-pass membrane protein</topology>
    </subcellularLocation>
</comment>
<dbReference type="KEGG" id="adg:Adeg_1451"/>
<evidence type="ECO:0000256" key="6">
    <source>
        <dbReference type="ARBA" id="ARBA00022692"/>
    </source>
</evidence>
<dbReference type="EC" id="2.5.1.39" evidence="9"/>
<evidence type="ECO:0000256" key="9">
    <source>
        <dbReference type="ARBA" id="ARBA00034524"/>
    </source>
</evidence>
<feature type="transmembrane region" description="Helical" evidence="10">
    <location>
        <begin position="113"/>
        <end position="131"/>
    </location>
</feature>
<feature type="transmembrane region" description="Helical" evidence="10">
    <location>
        <begin position="232"/>
        <end position="249"/>
    </location>
</feature>
<evidence type="ECO:0000256" key="2">
    <source>
        <dbReference type="ARBA" id="ARBA00004141"/>
    </source>
</evidence>